<keyword evidence="1" id="KW-0812">Transmembrane</keyword>
<name>A0ABD5XLN7_9EURY</name>
<sequence length="63" mass="6529">MGLRHASGLAAALLTGLVFFVAINYLSLFGVTGPSSILSEEWVLIAVGVLIGYAVSWAAHEPA</sequence>
<dbReference type="EMBL" id="JBHSZG010000001">
    <property type="protein sequence ID" value="MFC7136113.1"/>
    <property type="molecule type" value="Genomic_DNA"/>
</dbReference>
<keyword evidence="1" id="KW-1133">Transmembrane helix</keyword>
<gene>
    <name evidence="2" type="ORF">ACFQRB_05250</name>
</gene>
<feature type="transmembrane region" description="Helical" evidence="1">
    <location>
        <begin position="42"/>
        <end position="60"/>
    </location>
</feature>
<proteinExistence type="predicted"/>
<dbReference type="GeneID" id="81122402"/>
<keyword evidence="1" id="KW-0472">Membrane</keyword>
<dbReference type="AlphaFoldDB" id="A0ABD5XLN7"/>
<dbReference type="Proteomes" id="UP001596368">
    <property type="component" value="Unassembled WGS sequence"/>
</dbReference>
<evidence type="ECO:0000313" key="2">
    <source>
        <dbReference type="EMBL" id="MFC7136113.1"/>
    </source>
</evidence>
<organism evidence="2 3">
    <name type="scientific">Halobaculum litoreum</name>
    <dbReference type="NCBI Taxonomy" id="3031998"/>
    <lineage>
        <taxon>Archaea</taxon>
        <taxon>Methanobacteriati</taxon>
        <taxon>Methanobacteriota</taxon>
        <taxon>Stenosarchaea group</taxon>
        <taxon>Halobacteria</taxon>
        <taxon>Halobacteriales</taxon>
        <taxon>Haloferacaceae</taxon>
        <taxon>Halobaculum</taxon>
    </lineage>
</organism>
<evidence type="ECO:0000313" key="3">
    <source>
        <dbReference type="Proteomes" id="UP001596368"/>
    </source>
</evidence>
<accession>A0ABD5XLN7</accession>
<protein>
    <submittedName>
        <fullName evidence="2">Uncharacterized protein</fullName>
    </submittedName>
</protein>
<feature type="transmembrane region" description="Helical" evidence="1">
    <location>
        <begin position="6"/>
        <end position="30"/>
    </location>
</feature>
<keyword evidence="3" id="KW-1185">Reference proteome</keyword>
<reference evidence="2 3" key="1">
    <citation type="journal article" date="2019" name="Int. J. Syst. Evol. Microbiol.">
        <title>The Global Catalogue of Microorganisms (GCM) 10K type strain sequencing project: providing services to taxonomists for standard genome sequencing and annotation.</title>
        <authorList>
            <consortium name="The Broad Institute Genomics Platform"/>
            <consortium name="The Broad Institute Genome Sequencing Center for Infectious Disease"/>
            <person name="Wu L."/>
            <person name="Ma J."/>
        </authorList>
    </citation>
    <scope>NUCLEOTIDE SEQUENCE [LARGE SCALE GENOMIC DNA]</scope>
    <source>
        <strain evidence="2 3">DT92</strain>
    </source>
</reference>
<comment type="caution">
    <text evidence="2">The sequence shown here is derived from an EMBL/GenBank/DDBJ whole genome shotgun (WGS) entry which is preliminary data.</text>
</comment>
<evidence type="ECO:0000256" key="1">
    <source>
        <dbReference type="SAM" id="Phobius"/>
    </source>
</evidence>
<dbReference type="RefSeq" id="WP_284012410.1">
    <property type="nucleotide sequence ID" value="NZ_CP126156.1"/>
</dbReference>